<evidence type="ECO:0000313" key="5">
    <source>
        <dbReference type="EnsemblProtists" id="EOD12938"/>
    </source>
</evidence>
<dbReference type="PaxDb" id="2903-EOD12938"/>
<keyword evidence="6" id="KW-1185">Reference proteome</keyword>
<protein>
    <recommendedName>
        <fullName evidence="7">HTH myb-type domain-containing protein</fullName>
    </recommendedName>
</protein>
<reference evidence="6" key="1">
    <citation type="journal article" date="2013" name="Nature">
        <title>Pan genome of the phytoplankton Emiliania underpins its global distribution.</title>
        <authorList>
            <person name="Read B.A."/>
            <person name="Kegel J."/>
            <person name="Klute M.J."/>
            <person name="Kuo A."/>
            <person name="Lefebvre S.C."/>
            <person name="Maumus F."/>
            <person name="Mayer C."/>
            <person name="Miller J."/>
            <person name="Monier A."/>
            <person name="Salamov A."/>
            <person name="Young J."/>
            <person name="Aguilar M."/>
            <person name="Claverie J.M."/>
            <person name="Frickenhaus S."/>
            <person name="Gonzalez K."/>
            <person name="Herman E.K."/>
            <person name="Lin Y.C."/>
            <person name="Napier J."/>
            <person name="Ogata H."/>
            <person name="Sarno A.F."/>
            <person name="Shmutz J."/>
            <person name="Schroeder D."/>
            <person name="de Vargas C."/>
            <person name="Verret F."/>
            <person name="von Dassow P."/>
            <person name="Valentin K."/>
            <person name="Van de Peer Y."/>
            <person name="Wheeler G."/>
            <person name="Dacks J.B."/>
            <person name="Delwiche C.F."/>
            <person name="Dyhrman S.T."/>
            <person name="Glockner G."/>
            <person name="John U."/>
            <person name="Richards T."/>
            <person name="Worden A.Z."/>
            <person name="Zhang X."/>
            <person name="Grigoriev I.V."/>
            <person name="Allen A.E."/>
            <person name="Bidle K."/>
            <person name="Borodovsky M."/>
            <person name="Bowler C."/>
            <person name="Brownlee C."/>
            <person name="Cock J.M."/>
            <person name="Elias M."/>
            <person name="Gladyshev V.N."/>
            <person name="Groth M."/>
            <person name="Guda C."/>
            <person name="Hadaegh A."/>
            <person name="Iglesias-Rodriguez M.D."/>
            <person name="Jenkins J."/>
            <person name="Jones B.M."/>
            <person name="Lawson T."/>
            <person name="Leese F."/>
            <person name="Lindquist E."/>
            <person name="Lobanov A."/>
            <person name="Lomsadze A."/>
            <person name="Malik S.B."/>
            <person name="Marsh M.E."/>
            <person name="Mackinder L."/>
            <person name="Mock T."/>
            <person name="Mueller-Roeber B."/>
            <person name="Pagarete A."/>
            <person name="Parker M."/>
            <person name="Probert I."/>
            <person name="Quesneville H."/>
            <person name="Raines C."/>
            <person name="Rensing S.A."/>
            <person name="Riano-Pachon D.M."/>
            <person name="Richier S."/>
            <person name="Rokitta S."/>
            <person name="Shiraiwa Y."/>
            <person name="Soanes D.M."/>
            <person name="van der Giezen M."/>
            <person name="Wahlund T.M."/>
            <person name="Williams B."/>
            <person name="Wilson W."/>
            <person name="Wolfe G."/>
            <person name="Wurch L.L."/>
        </authorList>
    </citation>
    <scope>NUCLEOTIDE SEQUENCE</scope>
</reference>
<evidence type="ECO:0008006" key="7">
    <source>
        <dbReference type="Google" id="ProtNLM"/>
    </source>
</evidence>
<dbReference type="InterPro" id="IPR006447">
    <property type="entry name" value="Myb_dom_plants"/>
</dbReference>
<dbReference type="SUPFAM" id="SSF46689">
    <property type="entry name" value="Homeodomain-like"/>
    <property type="match status" value="1"/>
</dbReference>
<dbReference type="GO" id="GO:0003700">
    <property type="term" value="F:DNA-binding transcription factor activity"/>
    <property type="evidence" value="ECO:0007669"/>
    <property type="project" value="InterPro"/>
</dbReference>
<dbReference type="EnsemblProtists" id="EOD12938">
    <property type="protein sequence ID" value="EOD12938"/>
    <property type="gene ID" value="EMIHUDRAFT_213196"/>
</dbReference>
<feature type="region of interest" description="Disordered" evidence="4">
    <location>
        <begin position="153"/>
        <end position="178"/>
    </location>
</feature>
<dbReference type="STRING" id="2903.R1BS32"/>
<dbReference type="InterPro" id="IPR044841">
    <property type="entry name" value="LUX/BOA-like"/>
</dbReference>
<dbReference type="eggNOG" id="ENOG502SG9G">
    <property type="taxonomic scope" value="Eukaryota"/>
</dbReference>
<evidence type="ECO:0000256" key="3">
    <source>
        <dbReference type="ARBA" id="ARBA00023242"/>
    </source>
</evidence>
<dbReference type="HOGENOM" id="CLU_1513296_0_0_1"/>
<dbReference type="PANTHER" id="PTHR31442:SF29">
    <property type="entry name" value="HOMEODOMAIN-LIKE SUPERFAMILY PROTEIN"/>
    <property type="match status" value="1"/>
</dbReference>
<dbReference type="GO" id="GO:0003677">
    <property type="term" value="F:DNA binding"/>
    <property type="evidence" value="ECO:0007669"/>
    <property type="project" value="InterPro"/>
</dbReference>
<dbReference type="PANTHER" id="PTHR31442">
    <property type="entry name" value="HOMEODOMAIN-LIKE SUPERFAMILY PROTEIN-RELATED"/>
    <property type="match status" value="1"/>
</dbReference>
<sequence length="178" mass="19032">MQGPDLFDSMAPAINASSQWGPALFPPVVQTGATSLREAMAMNAVLRQADGGNGLLSAQYVMPGPLTSYSNIPIQATALSPPLTPPPAPELHQQSRPRFVWTPELHAQAACNTLGLDNAKPKSILKLMDVDGLTKANIKSHLQKYRCMMNKRSAEAGDGEARPAKAPRVQRRAAARAP</sequence>
<dbReference type="NCBIfam" id="TIGR01557">
    <property type="entry name" value="myb_SHAQKYF"/>
    <property type="match status" value="1"/>
</dbReference>
<dbReference type="KEGG" id="ehx:EMIHUDRAFT_213196"/>
<name>A0A0D3INV3_EMIH1</name>
<keyword evidence="2" id="KW-0804">Transcription</keyword>
<reference evidence="5" key="2">
    <citation type="submission" date="2024-10" db="UniProtKB">
        <authorList>
            <consortium name="EnsemblProtists"/>
        </authorList>
    </citation>
    <scope>IDENTIFICATION</scope>
</reference>
<evidence type="ECO:0000313" key="6">
    <source>
        <dbReference type="Proteomes" id="UP000013827"/>
    </source>
</evidence>
<dbReference type="InterPro" id="IPR009057">
    <property type="entry name" value="Homeodomain-like_sf"/>
</dbReference>
<feature type="compositionally biased region" description="Basic residues" evidence="4">
    <location>
        <begin position="168"/>
        <end position="178"/>
    </location>
</feature>
<accession>A0A0D3INV3</accession>
<dbReference type="AlphaFoldDB" id="A0A0D3INV3"/>
<keyword evidence="1" id="KW-0805">Transcription regulation</keyword>
<dbReference type="RefSeq" id="XP_005765367.1">
    <property type="nucleotide sequence ID" value="XM_005765310.1"/>
</dbReference>
<organism evidence="5 6">
    <name type="scientific">Emiliania huxleyi (strain CCMP1516)</name>
    <dbReference type="NCBI Taxonomy" id="280463"/>
    <lineage>
        <taxon>Eukaryota</taxon>
        <taxon>Haptista</taxon>
        <taxon>Haptophyta</taxon>
        <taxon>Prymnesiophyceae</taxon>
        <taxon>Isochrysidales</taxon>
        <taxon>Noelaerhabdaceae</taxon>
        <taxon>Emiliania</taxon>
    </lineage>
</organism>
<dbReference type="FunFam" id="1.10.10.60:FF:000007">
    <property type="entry name" value="Two-component response regulator"/>
    <property type="match status" value="1"/>
</dbReference>
<dbReference type="GeneID" id="17259089"/>
<evidence type="ECO:0000256" key="1">
    <source>
        <dbReference type="ARBA" id="ARBA00023015"/>
    </source>
</evidence>
<evidence type="ECO:0000256" key="4">
    <source>
        <dbReference type="SAM" id="MobiDB-lite"/>
    </source>
</evidence>
<proteinExistence type="predicted"/>
<evidence type="ECO:0000256" key="2">
    <source>
        <dbReference type="ARBA" id="ARBA00023163"/>
    </source>
</evidence>
<feature type="compositionally biased region" description="Basic and acidic residues" evidence="4">
    <location>
        <begin position="153"/>
        <end position="163"/>
    </location>
</feature>
<dbReference type="Proteomes" id="UP000013827">
    <property type="component" value="Unassembled WGS sequence"/>
</dbReference>
<dbReference type="Gene3D" id="1.10.10.60">
    <property type="entry name" value="Homeodomain-like"/>
    <property type="match status" value="1"/>
</dbReference>
<keyword evidence="3" id="KW-0539">Nucleus</keyword>